<gene>
    <name evidence="1" type="ORF">UFOPK1493_01149</name>
</gene>
<sequence length="348" mass="36158">MNDRSAAESVDGFVAGSAGSPPIIGIAGAGVTGQAVGRVLRHLGVRTAWFDTQPGAAVRASRRHGGVVLDRSDDLHVVDAVVVTSPVPQYDQVGALVDGGVHVVCTSDDDADVALMLALQRRAEDAGSRTVVGAALSPGLSGLLARHLVTQLHTVDEIHVAMHGTGGPACARQHHDALAGRARGWHDGEWIERPGGSGRELCWFPDPIGPADCYRAASADPAILHRAFPQAGRVSARVSATRRDRLTARLPMLAPPHAEGDRGAVRVEVRGALADGARETFVVGAVGRTGDLAGTVAALYAAACAEWRVPVGVHVPGEHPDLDRRVLDGVVLAGVQLHEFTGVARAVV</sequence>
<organism evidence="1">
    <name type="scientific">freshwater metagenome</name>
    <dbReference type="NCBI Taxonomy" id="449393"/>
    <lineage>
        <taxon>unclassified sequences</taxon>
        <taxon>metagenomes</taxon>
        <taxon>ecological metagenomes</taxon>
    </lineage>
</organism>
<reference evidence="1" key="1">
    <citation type="submission" date="2020-05" db="EMBL/GenBank/DDBJ databases">
        <authorList>
            <person name="Chiriac C."/>
            <person name="Salcher M."/>
            <person name="Ghai R."/>
            <person name="Kavagutti S V."/>
        </authorList>
    </citation>
    <scope>NUCLEOTIDE SEQUENCE</scope>
</reference>
<proteinExistence type="predicted"/>
<name>A0A6J6CL01_9ZZZZ</name>
<dbReference type="SUPFAM" id="SSF51735">
    <property type="entry name" value="NAD(P)-binding Rossmann-fold domains"/>
    <property type="match status" value="1"/>
</dbReference>
<protein>
    <submittedName>
        <fullName evidence="1">Unannotated protein</fullName>
    </submittedName>
</protein>
<accession>A0A6J6CL01</accession>
<dbReference type="Gene3D" id="3.30.360.10">
    <property type="entry name" value="Dihydrodipicolinate Reductase, domain 2"/>
    <property type="match status" value="1"/>
</dbReference>
<dbReference type="AlphaFoldDB" id="A0A6J6CL01"/>
<dbReference type="InterPro" id="IPR036291">
    <property type="entry name" value="NAD(P)-bd_dom_sf"/>
</dbReference>
<evidence type="ECO:0000313" key="1">
    <source>
        <dbReference type="EMBL" id="CAB4552182.1"/>
    </source>
</evidence>
<dbReference type="EMBL" id="CAEZSR010000031">
    <property type="protein sequence ID" value="CAB4552182.1"/>
    <property type="molecule type" value="Genomic_DNA"/>
</dbReference>